<evidence type="ECO:0000259" key="6">
    <source>
        <dbReference type="Pfam" id="PF16858"/>
    </source>
</evidence>
<dbReference type="GO" id="GO:0051306">
    <property type="term" value="P:mitotic sister chromatid separation"/>
    <property type="evidence" value="ECO:0007669"/>
    <property type="project" value="TreeGrafter"/>
</dbReference>
<reference evidence="7 8" key="1">
    <citation type="journal article" date="2017" name="PLoS Biol.">
        <title>The sea cucumber genome provides insights into morphological evolution and visceral regeneration.</title>
        <authorList>
            <person name="Zhang X."/>
            <person name="Sun L."/>
            <person name="Yuan J."/>
            <person name="Sun Y."/>
            <person name="Gao Y."/>
            <person name="Zhang L."/>
            <person name="Li S."/>
            <person name="Dai H."/>
            <person name="Hamel J.F."/>
            <person name="Liu C."/>
            <person name="Yu Y."/>
            <person name="Liu S."/>
            <person name="Lin W."/>
            <person name="Guo K."/>
            <person name="Jin S."/>
            <person name="Xu P."/>
            <person name="Storey K.B."/>
            <person name="Huan P."/>
            <person name="Zhang T."/>
            <person name="Zhou Y."/>
            <person name="Zhang J."/>
            <person name="Lin C."/>
            <person name="Li X."/>
            <person name="Xing L."/>
            <person name="Huo D."/>
            <person name="Sun M."/>
            <person name="Wang L."/>
            <person name="Mercier A."/>
            <person name="Li F."/>
            <person name="Yang H."/>
            <person name="Xiang J."/>
        </authorList>
    </citation>
    <scope>NUCLEOTIDE SEQUENCE [LARGE SCALE GENOMIC DNA]</scope>
    <source>
        <strain evidence="7">Shaxun</strain>
        <tissue evidence="7">Muscle</tissue>
    </source>
</reference>
<dbReference type="GO" id="GO:0010032">
    <property type="term" value="P:meiotic chromosome condensation"/>
    <property type="evidence" value="ECO:0007669"/>
    <property type="project" value="TreeGrafter"/>
</dbReference>
<dbReference type="AlphaFoldDB" id="A0A2G8JXY2"/>
<accession>A0A2G8JXY2</accession>
<name>A0A2G8JXY2_STIJA</name>
<evidence type="ECO:0000256" key="4">
    <source>
        <dbReference type="SAM" id="MobiDB-lite"/>
    </source>
</evidence>
<dbReference type="InterPro" id="IPR031737">
    <property type="entry name" value="CNDH2_C"/>
</dbReference>
<comment type="subcellular location">
    <subcellularLocation>
        <location evidence="1">Nucleus</location>
    </subcellularLocation>
</comment>
<dbReference type="GO" id="GO:0000796">
    <property type="term" value="C:condensin complex"/>
    <property type="evidence" value="ECO:0007669"/>
    <property type="project" value="TreeGrafter"/>
</dbReference>
<dbReference type="InterPro" id="IPR031739">
    <property type="entry name" value="Ncaph2"/>
</dbReference>
<dbReference type="Proteomes" id="UP000230750">
    <property type="component" value="Unassembled WGS sequence"/>
</dbReference>
<feature type="region of interest" description="Disordered" evidence="4">
    <location>
        <begin position="419"/>
        <end position="440"/>
    </location>
</feature>
<feature type="domain" description="Condensin-2 complex subunit H2 C-terminal" evidence="6">
    <location>
        <begin position="478"/>
        <end position="582"/>
    </location>
</feature>
<evidence type="ECO:0000256" key="3">
    <source>
        <dbReference type="ARBA" id="ARBA00023242"/>
    </source>
</evidence>
<protein>
    <submittedName>
        <fullName evidence="7">Putative condensin-2 complex subunit H2 isoform X3</fullName>
    </submittedName>
</protein>
<evidence type="ECO:0000259" key="5">
    <source>
        <dbReference type="Pfam" id="PF06278"/>
    </source>
</evidence>
<dbReference type="GO" id="GO:0003682">
    <property type="term" value="F:chromatin binding"/>
    <property type="evidence" value="ECO:0007669"/>
    <property type="project" value="TreeGrafter"/>
</dbReference>
<dbReference type="Pfam" id="PF06278">
    <property type="entry name" value="CNDH2_N"/>
    <property type="match status" value="1"/>
</dbReference>
<dbReference type="PANTHER" id="PTHR14324">
    <property type="entry name" value="CONDENSIN-2 COMPLEX SUBUNIT H2"/>
    <property type="match status" value="1"/>
</dbReference>
<dbReference type="OrthoDB" id="10038475at2759"/>
<feature type="domain" description="Condensin II complex subunit H2 N-terminal" evidence="5">
    <location>
        <begin position="13"/>
        <end position="130"/>
    </location>
</feature>
<comment type="caution">
    <text evidence="7">The sequence shown here is derived from an EMBL/GenBank/DDBJ whole genome shotgun (WGS) entry which is preliminary data.</text>
</comment>
<dbReference type="Pfam" id="PF16858">
    <property type="entry name" value="CNDH2_C"/>
    <property type="match status" value="1"/>
</dbReference>
<proteinExistence type="inferred from homology"/>
<keyword evidence="3" id="KW-0539">Nucleus</keyword>
<gene>
    <name evidence="7" type="ORF">BSL78_22558</name>
</gene>
<sequence length="584" mass="65563">MVIMLPGNNDEARFGHLLQPIRDLTKNWQVDIATQLEDYLTEIEVVRISFDGGATSMNFAEAALLIQGSTCIYSKKVEFLYALVFQTLDVLASKKKMQQAVSVDAEGRDADVTFAFDKSRAAFLTLDDIPQAKNVNIKGTAKDNIDKSIAVILRTPLSVGKMDELDRGTPLLNARSETVGFAKDFKLNTVFFHGSGVLLQEPVHYSVLEQSLLRHPASTPMVPRKDVDLKEDEDDNLIPEIPEDDDNQPPLNTSLDDVEMGDPFGELNNSLENVKEEIGRAGLRPRQPLRPIQAKEEHKDPWETMDPDEVVTEKEKPFKKGRCFKLPPSLATAKARKRKRNIVKKPLAPLDEFINNTYFSHSSKLPANPFKIPSCPEFENAFWVVYKKHEANLRKEKALLMKQGKAESEVDEYLQEEPVPPAAGVFPGTEPDDFDEGDDGGGPLDGFDDGEADGIAGGMDEHPDVFSQNSANELVTDYENLVKQYVDDYMASAQEYAQVTELSKRVQQWEDKLGPILKREEEHGFFDIHDYGTLVIQRLDECSKTKKDPISFSEVVSEKNNFDISRMFLATLQLVFNVKLSVTS</sequence>
<dbReference type="EMBL" id="MRZV01001105">
    <property type="protein sequence ID" value="PIK40593.1"/>
    <property type="molecule type" value="Genomic_DNA"/>
</dbReference>
<evidence type="ECO:0000313" key="8">
    <source>
        <dbReference type="Proteomes" id="UP000230750"/>
    </source>
</evidence>
<dbReference type="InterPro" id="IPR009378">
    <property type="entry name" value="H2_N"/>
</dbReference>
<dbReference type="PANTHER" id="PTHR14324:SF3">
    <property type="entry name" value="CONDENSIN-2 COMPLEX SUBUNIT H2"/>
    <property type="match status" value="1"/>
</dbReference>
<evidence type="ECO:0000256" key="2">
    <source>
        <dbReference type="ARBA" id="ARBA00007844"/>
    </source>
</evidence>
<keyword evidence="8" id="KW-1185">Reference proteome</keyword>
<dbReference type="GO" id="GO:0005634">
    <property type="term" value="C:nucleus"/>
    <property type="evidence" value="ECO:0007669"/>
    <property type="project" value="UniProtKB-SubCell"/>
</dbReference>
<dbReference type="STRING" id="307972.A0A2G8JXY2"/>
<evidence type="ECO:0000256" key="1">
    <source>
        <dbReference type="ARBA" id="ARBA00004123"/>
    </source>
</evidence>
<feature type="compositionally biased region" description="Acidic residues" evidence="4">
    <location>
        <begin position="430"/>
        <end position="439"/>
    </location>
</feature>
<organism evidence="7 8">
    <name type="scientific">Stichopus japonicus</name>
    <name type="common">Sea cucumber</name>
    <dbReference type="NCBI Taxonomy" id="307972"/>
    <lineage>
        <taxon>Eukaryota</taxon>
        <taxon>Metazoa</taxon>
        <taxon>Echinodermata</taxon>
        <taxon>Eleutherozoa</taxon>
        <taxon>Echinozoa</taxon>
        <taxon>Holothuroidea</taxon>
        <taxon>Aspidochirotacea</taxon>
        <taxon>Aspidochirotida</taxon>
        <taxon>Stichopodidae</taxon>
        <taxon>Apostichopus</taxon>
    </lineage>
</organism>
<evidence type="ECO:0000313" key="7">
    <source>
        <dbReference type="EMBL" id="PIK40593.1"/>
    </source>
</evidence>
<comment type="similarity">
    <text evidence="2">Belongs to the CND2 H2 (condensin-2 subunit 2) family.</text>
</comment>